<dbReference type="EMBL" id="CP008953">
    <property type="protein sequence ID" value="AIG73263.1"/>
    <property type="molecule type" value="Genomic_DNA"/>
</dbReference>
<evidence type="ECO:0000313" key="3">
    <source>
        <dbReference type="Proteomes" id="UP000028492"/>
    </source>
</evidence>
<keyword evidence="3" id="KW-1185">Reference proteome</keyword>
<dbReference type="Proteomes" id="UP000028492">
    <property type="component" value="Chromosome"/>
</dbReference>
<dbReference type="InterPro" id="IPR007404">
    <property type="entry name" value="YdjM-like"/>
</dbReference>
<organism evidence="2 3">
    <name type="scientific">Amycolatopsis japonica</name>
    <dbReference type="NCBI Taxonomy" id="208439"/>
    <lineage>
        <taxon>Bacteria</taxon>
        <taxon>Bacillati</taxon>
        <taxon>Actinomycetota</taxon>
        <taxon>Actinomycetes</taxon>
        <taxon>Pseudonocardiales</taxon>
        <taxon>Pseudonocardiaceae</taxon>
        <taxon>Amycolatopsis</taxon>
        <taxon>Amycolatopsis japonica group</taxon>
    </lineage>
</organism>
<dbReference type="AlphaFoldDB" id="A0A075UK66"/>
<evidence type="ECO:0000256" key="1">
    <source>
        <dbReference type="SAM" id="Phobius"/>
    </source>
</evidence>
<dbReference type="eggNOG" id="COG1988">
    <property type="taxonomic scope" value="Bacteria"/>
</dbReference>
<dbReference type="KEGG" id="aja:AJAP_01660"/>
<reference evidence="2 3" key="1">
    <citation type="journal article" date="2014" name="J. Biotechnol.">
        <title>Complete genome sequence of the actinobacterium Amycolatopsis japonica MG417-CF17(T) (=DSM 44213T) producing (S,S)-N,N'-ethylenediaminedisuccinic acid.</title>
        <authorList>
            <person name="Stegmann E."/>
            <person name="Albersmeier A."/>
            <person name="Spohn M."/>
            <person name="Gert H."/>
            <person name="Weber T."/>
            <person name="Wohlleben W."/>
            <person name="Kalinowski J."/>
            <person name="Ruckert C."/>
        </authorList>
    </citation>
    <scope>NUCLEOTIDE SEQUENCE [LARGE SCALE GENOMIC DNA]</scope>
    <source>
        <strain evidence="3">MG417-CF17 (DSM 44213)</strain>
    </source>
</reference>
<feature type="transmembrane region" description="Helical" evidence="1">
    <location>
        <begin position="117"/>
        <end position="139"/>
    </location>
</feature>
<feature type="transmembrane region" description="Helical" evidence="1">
    <location>
        <begin position="224"/>
        <end position="244"/>
    </location>
</feature>
<accession>A0A075UK66</accession>
<proteinExistence type="predicted"/>
<name>A0A075UK66_9PSEU</name>
<protein>
    <submittedName>
        <fullName evidence="2">Conserved putative membrane protein</fullName>
    </submittedName>
</protein>
<keyword evidence="1" id="KW-1133">Transmembrane helix</keyword>
<feature type="transmembrane region" description="Helical" evidence="1">
    <location>
        <begin position="57"/>
        <end position="77"/>
    </location>
</feature>
<dbReference type="STRING" id="208439.AJAP_01660"/>
<keyword evidence="1" id="KW-0812">Transmembrane</keyword>
<dbReference type="HOGENOM" id="CLU_071993_0_0_11"/>
<dbReference type="Pfam" id="PF04307">
    <property type="entry name" value="YdjM"/>
    <property type="match status" value="1"/>
</dbReference>
<evidence type="ECO:0000313" key="2">
    <source>
        <dbReference type="EMBL" id="AIG73263.1"/>
    </source>
</evidence>
<gene>
    <name evidence="2" type="ORF">AJAP_01660</name>
</gene>
<feature type="transmembrane region" description="Helical" evidence="1">
    <location>
        <begin position="93"/>
        <end position="111"/>
    </location>
</feature>
<keyword evidence="1" id="KW-0472">Membrane</keyword>
<sequence length="262" mass="27656">MMGRTHALTGWCAGLALAPAVGAGTVHQAVVFAATTAGFALLPDLDHPGARASKLLGWFTGAISWLLRRVSAALYALTKGPRDEKVTGKHRHLSHTVLFAVGLGFLTSWGTAEGGPWAVFGVVVLGLLLAEGALGDWLLPVSGAAVGWWVWTAPPDKAAQLAEISGWLGIAVAAGCFVHCLGDALTESGCPFLFPIPIAGETWYEIRPPKPLRFRTGKKVENRLIFPVFAVAAVVLIPGVWEYLFTTVQGLLTPDGTQTAVQ</sequence>